<evidence type="ECO:0000259" key="3">
    <source>
        <dbReference type="Pfam" id="PF12971"/>
    </source>
</evidence>
<dbReference type="Gene3D" id="1.20.120.670">
    <property type="entry name" value="N-acetyl-b-d-glucoasminidase"/>
    <property type="match status" value="1"/>
</dbReference>
<dbReference type="Gene3D" id="3.20.20.80">
    <property type="entry name" value="Glycosidases"/>
    <property type="match status" value="1"/>
</dbReference>
<dbReference type="Gene3D" id="3.30.379.10">
    <property type="entry name" value="Chitobiase/beta-hexosaminidase domain 2-like"/>
    <property type="match status" value="1"/>
</dbReference>
<dbReference type="Pfam" id="PF12971">
    <property type="entry name" value="NAGLU_N"/>
    <property type="match status" value="1"/>
</dbReference>
<evidence type="ECO:0000259" key="2">
    <source>
        <dbReference type="Pfam" id="PF05089"/>
    </source>
</evidence>
<gene>
    <name evidence="5" type="ORF">GCM10017774_56010</name>
</gene>
<name>A0ABQ3MN57_9PSEU</name>
<evidence type="ECO:0000313" key="5">
    <source>
        <dbReference type="EMBL" id="GHH49133.1"/>
    </source>
</evidence>
<dbReference type="PANTHER" id="PTHR12872">
    <property type="entry name" value="ALPHA-N-ACETYLGLUCOSAMINIDASE"/>
    <property type="match status" value="1"/>
</dbReference>
<evidence type="ECO:0000313" key="6">
    <source>
        <dbReference type="Proteomes" id="UP000605568"/>
    </source>
</evidence>
<feature type="domain" description="Alpha-N-acetylglucosaminidase C-terminal" evidence="4">
    <location>
        <begin position="477"/>
        <end position="740"/>
    </location>
</feature>
<dbReference type="Pfam" id="PF12972">
    <property type="entry name" value="NAGLU_C"/>
    <property type="match status" value="1"/>
</dbReference>
<evidence type="ECO:0000256" key="1">
    <source>
        <dbReference type="ARBA" id="ARBA00022801"/>
    </source>
</evidence>
<dbReference type="InterPro" id="IPR024240">
    <property type="entry name" value="NAGLU_N"/>
</dbReference>
<dbReference type="EMBL" id="BNAR01000009">
    <property type="protein sequence ID" value="GHH49133.1"/>
    <property type="molecule type" value="Genomic_DNA"/>
</dbReference>
<protein>
    <submittedName>
        <fullName evidence="5">Alpha-N-acetylglucosaminidase</fullName>
    </submittedName>
</protein>
<comment type="caution">
    <text evidence="5">The sequence shown here is derived from an EMBL/GenBank/DDBJ whole genome shotgun (WGS) entry which is preliminary data.</text>
</comment>
<dbReference type="Pfam" id="PF05089">
    <property type="entry name" value="NAGLU"/>
    <property type="match status" value="1"/>
</dbReference>
<evidence type="ECO:0000259" key="4">
    <source>
        <dbReference type="Pfam" id="PF12972"/>
    </source>
</evidence>
<dbReference type="InterPro" id="IPR024733">
    <property type="entry name" value="NAGLU_tim-barrel"/>
</dbReference>
<organism evidence="5 6">
    <name type="scientific">Lentzea cavernae</name>
    <dbReference type="NCBI Taxonomy" id="2020703"/>
    <lineage>
        <taxon>Bacteria</taxon>
        <taxon>Bacillati</taxon>
        <taxon>Actinomycetota</taxon>
        <taxon>Actinomycetes</taxon>
        <taxon>Pseudonocardiales</taxon>
        <taxon>Pseudonocardiaceae</taxon>
        <taxon>Lentzea</taxon>
    </lineage>
</organism>
<dbReference type="InterPro" id="IPR024732">
    <property type="entry name" value="NAGLU_C"/>
</dbReference>
<dbReference type="InterPro" id="IPR007781">
    <property type="entry name" value="NAGLU"/>
</dbReference>
<feature type="domain" description="Alpha-N-acetylglucosaminidase N-terminal" evidence="3">
    <location>
        <begin position="41"/>
        <end position="124"/>
    </location>
</feature>
<feature type="domain" description="Alpha-N-acetylglucosaminidase tim-barrel" evidence="2">
    <location>
        <begin position="138"/>
        <end position="468"/>
    </location>
</feature>
<sequence>MQRRTIVVVVIVVLLAGLVVADVLISSRKADDHTATDSPSARAAITRLLGGDERRAAQFELQRVPEKQGLADSFGIGGEDGRVVLSGSSDVALISGFSWWLKYVAGGHLSTNGDRIALPETLPAPDKPISRRTTLTDRYAYNFTVFGYTMPYWTWTEWEREIDYLAASGVNRALVLVGQEAVWYDTFQSFGLSESEVRAWIAQPSFQPWQWYGSTTGFDPSGGVHAGPVSKELIEKRAELGRKIADRMRSLGIAPVFPAFIGHVPDKAFADSNPDAHLVPQGGYSGHPRPLWLDPTDELYDRVAAKFYEVQTARFGETTHYSNDLLHEGGELGGVDLGDAGRAVQTALNKAHPDAIWVLQAWQDNPMRELIEAIDRKRVLVLDLDADDGPSWKRKDKFWGAPWAWGTIQNFGGRLGTFGNLYEPGRTLPEVRKMGKGARGDLVGTAMVMEGTYLNPVVQDLFGEMVWREEPVDLDSWVTDYAKRRYGVDDPNLREAWKTLLKTAYSFRATNHESGEGPHESPFVALPSLKMTSASNWGPKQPRYPAEEFEPALRQLLRAPESVRQLETYEYDLVDVARQVLADRGRAKLVEIAEAYGAKDIATLDTTTDEFLAYMTRTDELLGTQKDWLLGTWLNSARSWGGDDAEKALLERDARGIITIWSEPACGVLRDYANRDWQGLVSGYYQPRWQRYFAELAGTVEAGKPPNIDWCAVGREFTSQTTEYPGAPTGVTYDVAARIADDLGL</sequence>
<keyword evidence="1" id="KW-0378">Hydrolase</keyword>
<proteinExistence type="predicted"/>
<dbReference type="RefSeq" id="WP_191302305.1">
    <property type="nucleotide sequence ID" value="NZ_BNAR01000009.1"/>
</dbReference>
<accession>A0ABQ3MN57</accession>
<keyword evidence="6" id="KW-1185">Reference proteome</keyword>
<dbReference type="InterPro" id="IPR029018">
    <property type="entry name" value="Hex-like_dom2"/>
</dbReference>
<reference evidence="6" key="1">
    <citation type="journal article" date="2019" name="Int. J. Syst. Evol. Microbiol.">
        <title>The Global Catalogue of Microorganisms (GCM) 10K type strain sequencing project: providing services to taxonomists for standard genome sequencing and annotation.</title>
        <authorList>
            <consortium name="The Broad Institute Genomics Platform"/>
            <consortium name="The Broad Institute Genome Sequencing Center for Infectious Disease"/>
            <person name="Wu L."/>
            <person name="Ma J."/>
        </authorList>
    </citation>
    <scope>NUCLEOTIDE SEQUENCE [LARGE SCALE GENOMIC DNA]</scope>
    <source>
        <strain evidence="6">CGMCC 4.7367</strain>
    </source>
</reference>
<dbReference type="PANTHER" id="PTHR12872:SF1">
    <property type="entry name" value="ALPHA-N-ACETYLGLUCOSAMINIDASE"/>
    <property type="match status" value="1"/>
</dbReference>
<dbReference type="Proteomes" id="UP000605568">
    <property type="component" value="Unassembled WGS sequence"/>
</dbReference>